<sequence>RRRHPCSPRTSTRHPGSHVEWCKQLIAATISSQISGGVPTEAISRECKVRGCFSLKICTKDLVRLKIKNLQAPMDEVPLVPGETIKTTVKDVMYICPFTGAVTGTLTVTDYKLYFVSLEWNAPFILDVNLGAISRLETISVQSLGENTSGMEIVCKDMRSPRFAYKKEEQSNLEILEVLTKYAFPLSNDDWPMDLSPLFAFQYKDQFPQDGWKVYDPVAEYKRMGLPNESWTISKINSNYEVCDTYPALLVTPTSIKEDEIKQVASFRVKRRIPVLSWIHPETHATVVRCSQPMVGPTDRRCKEDEHYLQTIMDANAQSHKLTIFDARQNNVAANHKAKDGGYENENFYPNMELNFLEIPNIHVMRESLRKLKEVVYPTIDEPHWHSSIDATHWLEYIRLLLAGAVKIADKVESSKSSVVVHCSDGWDRTAQLTSLAMLMLDSYYRTLRGFQVLLEKEWISFGHKFAARVGHGDENHASSERSPLFVQFIDCVWQMMRQFPAAFEFNELFLITILDHLYSCLFGTFLYNSDQERVEKEVNSKTVSLWSYINSQTEDFTNPFYVNYENHVLYPLASLRHLELWVGYYVRWNPHMRPQMPVHQNLKELLYLRAELQRKVEELQKEASSSRSISSSSDHAYSPSHGGIPLHTSV</sequence>
<dbReference type="AlphaFoldDB" id="A0A8C1R3W4"/>
<keyword evidence="7" id="KW-0443">Lipid metabolism</keyword>
<evidence type="ECO:0000256" key="10">
    <source>
        <dbReference type="PIRSR" id="PIRSR630564-2"/>
    </source>
</evidence>
<protein>
    <recommendedName>
        <fullName evidence="4">phosphatidylinositol-3,5-bisphosphate 3-phosphatase</fullName>
        <ecNumber evidence="4">3.1.3.95</ecNumber>
    </recommendedName>
</protein>
<dbReference type="PROSITE" id="PS51339">
    <property type="entry name" value="PPASE_MYOTUBULARIN"/>
    <property type="match status" value="1"/>
</dbReference>
<evidence type="ECO:0000313" key="14">
    <source>
        <dbReference type="Proteomes" id="UP000694427"/>
    </source>
</evidence>
<proteinExistence type="inferred from homology"/>
<dbReference type="SUPFAM" id="SSF52799">
    <property type="entry name" value="(Phosphotyrosine protein) phosphatases II"/>
    <property type="match status" value="1"/>
</dbReference>
<dbReference type="FunFam" id="2.30.29.30:FF:000038">
    <property type="entry name" value="Myotubularin 1, isoform CRA_a"/>
    <property type="match status" value="1"/>
</dbReference>
<dbReference type="InterPro" id="IPR004182">
    <property type="entry name" value="GRAM"/>
</dbReference>
<evidence type="ECO:0000256" key="9">
    <source>
        <dbReference type="PIRSR" id="PIRSR630564-1"/>
    </source>
</evidence>
<accession>A0A8C1R3W4</accession>
<dbReference type="SUPFAM" id="SSF50729">
    <property type="entry name" value="PH domain-like"/>
    <property type="match status" value="1"/>
</dbReference>
<evidence type="ECO:0000256" key="2">
    <source>
        <dbReference type="ARBA" id="ARBA00004496"/>
    </source>
</evidence>
<evidence type="ECO:0000256" key="5">
    <source>
        <dbReference type="ARBA" id="ARBA00022490"/>
    </source>
</evidence>
<dbReference type="PANTHER" id="PTHR10807">
    <property type="entry name" value="MYOTUBULARIN-RELATED"/>
    <property type="match status" value="1"/>
</dbReference>
<evidence type="ECO:0000256" key="3">
    <source>
        <dbReference type="ARBA" id="ARBA00007471"/>
    </source>
</evidence>
<dbReference type="GO" id="GO:0004438">
    <property type="term" value="F:phosphatidylinositol-3-phosphate phosphatase activity"/>
    <property type="evidence" value="ECO:0007669"/>
    <property type="project" value="TreeGrafter"/>
</dbReference>
<dbReference type="EC" id="3.1.3.95" evidence="4"/>
<dbReference type="InterPro" id="IPR010569">
    <property type="entry name" value="Myotubularin-like_Pase_dom"/>
</dbReference>
<dbReference type="InterPro" id="IPR003595">
    <property type="entry name" value="Tyr_Pase_cat"/>
</dbReference>
<dbReference type="SMART" id="SM00568">
    <property type="entry name" value="GRAM"/>
    <property type="match status" value="1"/>
</dbReference>
<feature type="domain" description="Myotubularin phosphatase" evidence="12">
    <location>
        <begin position="211"/>
        <end position="586"/>
    </location>
</feature>
<evidence type="ECO:0000256" key="1">
    <source>
        <dbReference type="ARBA" id="ARBA00004184"/>
    </source>
</evidence>
<name>A0A8C1R3W4_CYPCA</name>
<dbReference type="Proteomes" id="UP000694427">
    <property type="component" value="Unplaced"/>
</dbReference>
<feature type="active site" description="Phosphocysteine intermediate" evidence="9">
    <location>
        <position position="423"/>
    </location>
</feature>
<organism evidence="13 14">
    <name type="scientific">Cyprinus carpio</name>
    <name type="common">Common carp</name>
    <dbReference type="NCBI Taxonomy" id="7962"/>
    <lineage>
        <taxon>Eukaryota</taxon>
        <taxon>Metazoa</taxon>
        <taxon>Chordata</taxon>
        <taxon>Craniata</taxon>
        <taxon>Vertebrata</taxon>
        <taxon>Euteleostomi</taxon>
        <taxon>Actinopterygii</taxon>
        <taxon>Neopterygii</taxon>
        <taxon>Teleostei</taxon>
        <taxon>Ostariophysi</taxon>
        <taxon>Cypriniformes</taxon>
        <taxon>Cyprinidae</taxon>
        <taxon>Cyprininae</taxon>
        <taxon>Cyprinus</taxon>
    </lineage>
</organism>
<dbReference type="InterPro" id="IPR030564">
    <property type="entry name" value="Myotubularin"/>
</dbReference>
<dbReference type="PANTHER" id="PTHR10807:SF40">
    <property type="entry name" value="MYOTUBULARIN-RELATED PROTEIN 1"/>
    <property type="match status" value="1"/>
</dbReference>
<feature type="binding site" evidence="10">
    <location>
        <begin position="423"/>
        <end position="429"/>
    </location>
    <ligand>
        <name>substrate</name>
    </ligand>
</feature>
<feature type="compositionally biased region" description="Low complexity" evidence="11">
    <location>
        <begin position="626"/>
        <end position="641"/>
    </location>
</feature>
<evidence type="ECO:0000313" key="13">
    <source>
        <dbReference type="Ensembl" id="ENSCCRP00010085349.1"/>
    </source>
</evidence>
<feature type="region of interest" description="Disordered" evidence="11">
    <location>
        <begin position="624"/>
        <end position="651"/>
    </location>
</feature>
<dbReference type="Ensembl" id="ENSCCRT00010094692.1">
    <property type="protein sequence ID" value="ENSCCRP00010085349.1"/>
    <property type="gene ID" value="ENSCCRG00010035627.1"/>
</dbReference>
<reference evidence="13" key="2">
    <citation type="submission" date="2025-09" db="UniProtKB">
        <authorList>
            <consortium name="Ensembl"/>
        </authorList>
    </citation>
    <scope>IDENTIFICATION</scope>
</reference>
<keyword evidence="6" id="KW-0378">Hydrolase</keyword>
<evidence type="ECO:0000259" key="12">
    <source>
        <dbReference type="PROSITE" id="PS51339"/>
    </source>
</evidence>
<dbReference type="Gene3D" id="2.30.29.30">
    <property type="entry name" value="Pleckstrin-homology domain (PH domain)/Phosphotyrosine-binding domain (PTB)"/>
    <property type="match status" value="1"/>
</dbReference>
<dbReference type="InterPro" id="IPR011993">
    <property type="entry name" value="PH-like_dom_sf"/>
</dbReference>
<evidence type="ECO:0000256" key="7">
    <source>
        <dbReference type="ARBA" id="ARBA00023098"/>
    </source>
</evidence>
<dbReference type="Pfam" id="PF06602">
    <property type="entry name" value="Myotub-related"/>
    <property type="match status" value="1"/>
</dbReference>
<dbReference type="Pfam" id="PF02893">
    <property type="entry name" value="GRAM"/>
    <property type="match status" value="1"/>
</dbReference>
<dbReference type="GO" id="GO:0012505">
    <property type="term" value="C:endomembrane system"/>
    <property type="evidence" value="ECO:0007669"/>
    <property type="project" value="UniProtKB-SubCell"/>
</dbReference>
<evidence type="ECO:0000256" key="6">
    <source>
        <dbReference type="ARBA" id="ARBA00022801"/>
    </source>
</evidence>
<evidence type="ECO:0000256" key="4">
    <source>
        <dbReference type="ARBA" id="ARBA00012903"/>
    </source>
</evidence>
<dbReference type="GO" id="GO:0052629">
    <property type="term" value="F:phosphatidylinositol-3,5-bisphosphate 3-phosphatase activity"/>
    <property type="evidence" value="ECO:0007669"/>
    <property type="project" value="UniProtKB-EC"/>
</dbReference>
<comment type="similarity">
    <text evidence="3">Belongs to the protein-tyrosine phosphatase family. Non-receptor class myotubularin subfamily.</text>
</comment>
<dbReference type="GO" id="GO:0005737">
    <property type="term" value="C:cytoplasm"/>
    <property type="evidence" value="ECO:0007669"/>
    <property type="project" value="UniProtKB-SubCell"/>
</dbReference>
<comment type="subcellular location">
    <subcellularLocation>
        <location evidence="2">Cytoplasm</location>
    </subcellularLocation>
    <subcellularLocation>
        <location evidence="1">Endomembrane system</location>
        <topology evidence="1">Peripheral membrane protein</topology>
    </subcellularLocation>
</comment>
<dbReference type="GO" id="GO:0016020">
    <property type="term" value="C:membrane"/>
    <property type="evidence" value="ECO:0007669"/>
    <property type="project" value="TreeGrafter"/>
</dbReference>
<feature type="binding site" evidence="10">
    <location>
        <begin position="361"/>
        <end position="362"/>
    </location>
    <ligand>
        <name>substrate</name>
    </ligand>
</feature>
<reference evidence="13" key="1">
    <citation type="submission" date="2025-08" db="UniProtKB">
        <authorList>
            <consortium name="Ensembl"/>
        </authorList>
    </citation>
    <scope>IDENTIFICATION</scope>
</reference>
<evidence type="ECO:0000256" key="11">
    <source>
        <dbReference type="SAM" id="MobiDB-lite"/>
    </source>
</evidence>
<keyword evidence="8" id="KW-0472">Membrane</keyword>
<dbReference type="InterPro" id="IPR029021">
    <property type="entry name" value="Prot-tyrosine_phosphatase-like"/>
</dbReference>
<evidence type="ECO:0000256" key="8">
    <source>
        <dbReference type="ARBA" id="ARBA00023136"/>
    </source>
</evidence>
<dbReference type="GO" id="GO:0046856">
    <property type="term" value="P:phosphatidylinositol dephosphorylation"/>
    <property type="evidence" value="ECO:0007669"/>
    <property type="project" value="TreeGrafter"/>
</dbReference>
<dbReference type="SMART" id="SM00404">
    <property type="entry name" value="PTPc_motif"/>
    <property type="match status" value="1"/>
</dbReference>
<keyword evidence="5" id="KW-0963">Cytoplasm</keyword>
<dbReference type="InterPro" id="IPR016130">
    <property type="entry name" value="Tyr_Pase_AS"/>
</dbReference>
<keyword evidence="14" id="KW-1185">Reference proteome</keyword>
<dbReference type="PROSITE" id="PS00383">
    <property type="entry name" value="TYR_PHOSPHATASE_1"/>
    <property type="match status" value="1"/>
</dbReference>